<dbReference type="PANTHER" id="PTHR42756">
    <property type="entry name" value="TRANSCRIPTIONAL REGULATOR, MARR"/>
    <property type="match status" value="1"/>
</dbReference>
<reference evidence="5" key="1">
    <citation type="submission" date="2009-02" db="EMBL/GenBank/DDBJ databases">
        <authorList>
            <person name="Fulton L."/>
            <person name="Clifton S."/>
            <person name="Fulton B."/>
            <person name="Xu J."/>
            <person name="Minx P."/>
            <person name="Pepin K.H."/>
            <person name="Johnson M."/>
            <person name="Bhonagiri V."/>
            <person name="Nash W.E."/>
            <person name="Mardis E.R."/>
            <person name="Wilson R.K."/>
        </authorList>
    </citation>
    <scope>NUCLEOTIDE SEQUENCE [LARGE SCALE GENOMIC DNA]</scope>
    <source>
        <strain evidence="5">DSM 15053</strain>
    </source>
</reference>
<keyword evidence="2" id="KW-0238">DNA-binding</keyword>
<keyword evidence="3" id="KW-0804">Transcription</keyword>
<dbReference type="GO" id="GO:0003677">
    <property type="term" value="F:DNA binding"/>
    <property type="evidence" value="ECO:0007669"/>
    <property type="project" value="UniProtKB-KW"/>
</dbReference>
<dbReference type="AlphaFoldDB" id="C0C0K5"/>
<name>C0C0K5_9FIRM</name>
<proteinExistence type="predicted"/>
<dbReference type="HOGENOM" id="CLU_083287_35_2_9"/>
<dbReference type="STRING" id="553973.CLOHYLEM_05608"/>
<organism evidence="5 6">
    <name type="scientific">[Clostridium] hylemonae DSM 15053</name>
    <dbReference type="NCBI Taxonomy" id="553973"/>
    <lineage>
        <taxon>Bacteria</taxon>
        <taxon>Bacillati</taxon>
        <taxon>Bacillota</taxon>
        <taxon>Clostridia</taxon>
        <taxon>Lachnospirales</taxon>
        <taxon>Lachnospiraceae</taxon>
    </lineage>
</organism>
<evidence type="ECO:0000259" key="4">
    <source>
        <dbReference type="PROSITE" id="PS50995"/>
    </source>
</evidence>
<dbReference type="InterPro" id="IPR000835">
    <property type="entry name" value="HTH_MarR-typ"/>
</dbReference>
<feature type="domain" description="HTH marR-type" evidence="4">
    <location>
        <begin position="1"/>
        <end position="135"/>
    </location>
</feature>
<dbReference type="Pfam" id="PF01047">
    <property type="entry name" value="MarR"/>
    <property type="match status" value="1"/>
</dbReference>
<dbReference type="RefSeq" id="WP_006442946.1">
    <property type="nucleotide sequence ID" value="NZ_GG657759.1"/>
</dbReference>
<dbReference type="Proteomes" id="UP000004893">
    <property type="component" value="Unassembled WGS sequence"/>
</dbReference>
<dbReference type="Gene3D" id="1.10.10.10">
    <property type="entry name" value="Winged helix-like DNA-binding domain superfamily/Winged helix DNA-binding domain"/>
    <property type="match status" value="1"/>
</dbReference>
<evidence type="ECO:0000313" key="6">
    <source>
        <dbReference type="Proteomes" id="UP000004893"/>
    </source>
</evidence>
<dbReference type="PANTHER" id="PTHR42756:SF1">
    <property type="entry name" value="TRANSCRIPTIONAL REPRESSOR OF EMRAB OPERON"/>
    <property type="match status" value="1"/>
</dbReference>
<dbReference type="SMART" id="SM00347">
    <property type="entry name" value="HTH_MARR"/>
    <property type="match status" value="1"/>
</dbReference>
<accession>C0C0K5</accession>
<evidence type="ECO:0000313" key="5">
    <source>
        <dbReference type="EMBL" id="EEG74342.1"/>
    </source>
</evidence>
<dbReference type="InterPro" id="IPR036388">
    <property type="entry name" value="WH-like_DNA-bd_sf"/>
</dbReference>
<protein>
    <submittedName>
        <fullName evidence="5">Transcriptional regulator, MarR family</fullName>
    </submittedName>
</protein>
<comment type="caution">
    <text evidence="5">The sequence shown here is derived from an EMBL/GenBank/DDBJ whole genome shotgun (WGS) entry which is preliminary data.</text>
</comment>
<evidence type="ECO:0000256" key="3">
    <source>
        <dbReference type="ARBA" id="ARBA00023163"/>
    </source>
</evidence>
<gene>
    <name evidence="5" type="ORF">CLOHYLEM_05608</name>
</gene>
<evidence type="ECO:0000256" key="1">
    <source>
        <dbReference type="ARBA" id="ARBA00023015"/>
    </source>
</evidence>
<dbReference type="GO" id="GO:0003700">
    <property type="term" value="F:DNA-binding transcription factor activity"/>
    <property type="evidence" value="ECO:0007669"/>
    <property type="project" value="InterPro"/>
</dbReference>
<keyword evidence="6" id="KW-1185">Reference proteome</keyword>
<keyword evidence="1" id="KW-0805">Transcription regulation</keyword>
<dbReference type="eggNOG" id="COG1846">
    <property type="taxonomic scope" value="Bacteria"/>
</dbReference>
<dbReference type="InterPro" id="IPR036390">
    <property type="entry name" value="WH_DNA-bd_sf"/>
</dbReference>
<sequence length="135" mass="15210">MKHNKGTCYCIGIRRAANAVTSFYDRALEPTGITVNQFSLLMNLSRLGSGSISELAAYVGLERTTLTRTLKPLTERGFIKDVSEKGRRDKKLQLTSLGKETLNKGIPLWESAQSEIEARLGKENLRWFFEISEKL</sequence>
<reference evidence="5" key="2">
    <citation type="submission" date="2013-06" db="EMBL/GenBank/DDBJ databases">
        <title>Draft genome sequence of Clostridium hylemonae (DSM 15053).</title>
        <authorList>
            <person name="Sudarsanam P."/>
            <person name="Ley R."/>
            <person name="Guruge J."/>
            <person name="Turnbaugh P.J."/>
            <person name="Mahowald M."/>
            <person name="Liep D."/>
            <person name="Gordon J."/>
        </authorList>
    </citation>
    <scope>NUCLEOTIDE SEQUENCE</scope>
    <source>
        <strain evidence="5">DSM 15053</strain>
    </source>
</reference>
<dbReference type="PROSITE" id="PS50995">
    <property type="entry name" value="HTH_MARR_2"/>
    <property type="match status" value="1"/>
</dbReference>
<evidence type="ECO:0000256" key="2">
    <source>
        <dbReference type="ARBA" id="ARBA00023125"/>
    </source>
</evidence>
<dbReference type="SUPFAM" id="SSF46785">
    <property type="entry name" value="Winged helix' DNA-binding domain"/>
    <property type="match status" value="1"/>
</dbReference>
<dbReference type="EMBL" id="ABYI02000020">
    <property type="protein sequence ID" value="EEG74342.1"/>
    <property type="molecule type" value="Genomic_DNA"/>
</dbReference>